<sequence>PRTSSMPVVTKTYVKVTLMEFQKKESRKILKKLSTPLKGG</sequence>
<comment type="caution">
    <text evidence="1">The sequence shown here is derived from an EMBL/GenBank/DDBJ whole genome shotgun (WGS) entry which is preliminary data.</text>
</comment>
<reference evidence="1" key="1">
    <citation type="journal article" date="2014" name="Front. Microbiol.">
        <title>High frequency of phylogenetically diverse reductive dehalogenase-homologous genes in deep subseafloor sedimentary metagenomes.</title>
        <authorList>
            <person name="Kawai M."/>
            <person name="Futagami T."/>
            <person name="Toyoda A."/>
            <person name="Takaki Y."/>
            <person name="Nishi S."/>
            <person name="Hori S."/>
            <person name="Arai W."/>
            <person name="Tsubouchi T."/>
            <person name="Morono Y."/>
            <person name="Uchiyama I."/>
            <person name="Ito T."/>
            <person name="Fujiyama A."/>
            <person name="Inagaki F."/>
            <person name="Takami H."/>
        </authorList>
    </citation>
    <scope>NUCLEOTIDE SEQUENCE</scope>
    <source>
        <strain evidence="1">Expedition CK06-06</strain>
    </source>
</reference>
<protein>
    <submittedName>
        <fullName evidence="1">Uncharacterized protein</fullName>
    </submittedName>
</protein>
<organism evidence="1">
    <name type="scientific">marine sediment metagenome</name>
    <dbReference type="NCBI Taxonomy" id="412755"/>
    <lineage>
        <taxon>unclassified sequences</taxon>
        <taxon>metagenomes</taxon>
        <taxon>ecological metagenomes</taxon>
    </lineage>
</organism>
<name>X1R952_9ZZZZ</name>
<dbReference type="AlphaFoldDB" id="X1R952"/>
<gene>
    <name evidence="1" type="ORF">S12H4_13733</name>
</gene>
<feature type="non-terminal residue" evidence="1">
    <location>
        <position position="1"/>
    </location>
</feature>
<evidence type="ECO:0000313" key="1">
    <source>
        <dbReference type="EMBL" id="GAI77277.1"/>
    </source>
</evidence>
<proteinExistence type="predicted"/>
<dbReference type="EMBL" id="BARW01006537">
    <property type="protein sequence ID" value="GAI77277.1"/>
    <property type="molecule type" value="Genomic_DNA"/>
</dbReference>
<accession>X1R952</accession>